<feature type="region of interest" description="Disordered" evidence="1">
    <location>
        <begin position="1"/>
        <end position="28"/>
    </location>
</feature>
<reference evidence="2" key="2">
    <citation type="journal article" date="2023" name="IMA Fungus">
        <title>Comparative genomic study of the Penicillium genus elucidates a diverse pangenome and 15 lateral gene transfer events.</title>
        <authorList>
            <person name="Petersen C."/>
            <person name="Sorensen T."/>
            <person name="Nielsen M.R."/>
            <person name="Sondergaard T.E."/>
            <person name="Sorensen J.L."/>
            <person name="Fitzpatrick D.A."/>
            <person name="Frisvad J.C."/>
            <person name="Nielsen K.L."/>
        </authorList>
    </citation>
    <scope>NUCLEOTIDE SEQUENCE</scope>
    <source>
        <strain evidence="2">IBT 35673</strain>
    </source>
</reference>
<evidence type="ECO:0000313" key="2">
    <source>
        <dbReference type="EMBL" id="KAJ5351146.1"/>
    </source>
</evidence>
<comment type="caution">
    <text evidence="2">The sequence shown here is derived from an EMBL/GenBank/DDBJ whole genome shotgun (WGS) entry which is preliminary data.</text>
</comment>
<dbReference type="EMBL" id="JAPZBQ010000001">
    <property type="protein sequence ID" value="KAJ5351146.1"/>
    <property type="molecule type" value="Genomic_DNA"/>
</dbReference>
<proteinExistence type="predicted"/>
<evidence type="ECO:0000256" key="1">
    <source>
        <dbReference type="SAM" id="MobiDB-lite"/>
    </source>
</evidence>
<dbReference type="AlphaFoldDB" id="A0A9W9UQM5"/>
<accession>A0A9W9UQM5</accession>
<name>A0A9W9UQM5_PENBR</name>
<feature type="compositionally biased region" description="Basic residues" evidence="1">
    <location>
        <begin position="16"/>
        <end position="27"/>
    </location>
</feature>
<gene>
    <name evidence="2" type="ORF">N7452_000120</name>
</gene>
<sequence length="67" mass="7340">MHLKEDNDAALCHGHTQTRHGEKKRHGLSITAKQKECLSLGESNPGLPRLSTKEDEMAELLLGHLAG</sequence>
<dbReference type="Proteomes" id="UP001147695">
    <property type="component" value="Unassembled WGS sequence"/>
</dbReference>
<reference evidence="2" key="1">
    <citation type="submission" date="2022-12" db="EMBL/GenBank/DDBJ databases">
        <authorList>
            <person name="Petersen C."/>
        </authorList>
    </citation>
    <scope>NUCLEOTIDE SEQUENCE</scope>
    <source>
        <strain evidence="2">IBT 35673</strain>
    </source>
</reference>
<organism evidence="2 3">
    <name type="scientific">Penicillium brevicompactum</name>
    <dbReference type="NCBI Taxonomy" id="5074"/>
    <lineage>
        <taxon>Eukaryota</taxon>
        <taxon>Fungi</taxon>
        <taxon>Dikarya</taxon>
        <taxon>Ascomycota</taxon>
        <taxon>Pezizomycotina</taxon>
        <taxon>Eurotiomycetes</taxon>
        <taxon>Eurotiomycetidae</taxon>
        <taxon>Eurotiales</taxon>
        <taxon>Aspergillaceae</taxon>
        <taxon>Penicillium</taxon>
    </lineage>
</organism>
<evidence type="ECO:0000313" key="3">
    <source>
        <dbReference type="Proteomes" id="UP001147695"/>
    </source>
</evidence>
<protein>
    <submittedName>
        <fullName evidence="2">Uncharacterized protein</fullName>
    </submittedName>
</protein>